<proteinExistence type="predicted"/>
<gene>
    <name evidence="1" type="ORF">DY78_GL003052</name>
</gene>
<organism evidence="1 2">
    <name type="scientific">Lactiplantibacillus fabifermentans DSM 21115</name>
    <dbReference type="NCBI Taxonomy" id="1413187"/>
    <lineage>
        <taxon>Bacteria</taxon>
        <taxon>Bacillati</taxon>
        <taxon>Bacillota</taxon>
        <taxon>Bacilli</taxon>
        <taxon>Lactobacillales</taxon>
        <taxon>Lactobacillaceae</taxon>
        <taxon>Lactiplantibacillus</taxon>
    </lineage>
</organism>
<name>A0A0R2NRX6_9LACO</name>
<accession>A0A0R2NRX6</accession>
<protein>
    <submittedName>
        <fullName evidence="1">Uncharacterized protein</fullName>
    </submittedName>
</protein>
<dbReference type="EMBL" id="AYGX02000072">
    <property type="protein sequence ID" value="KRO27634.1"/>
    <property type="molecule type" value="Genomic_DNA"/>
</dbReference>
<dbReference type="Gene3D" id="2.115.10.20">
    <property type="entry name" value="Glycosyl hydrolase domain, family 43"/>
    <property type="match status" value="1"/>
</dbReference>
<evidence type="ECO:0000313" key="1">
    <source>
        <dbReference type="EMBL" id="KRO27634.1"/>
    </source>
</evidence>
<sequence>MILKFWKKIMWPVSLLLIFGVSYLLLNQFNKETTYVIQQVDENGALLKPQTYRSGHVWRNVNYKTNISGYQLTNTSEKLPQRFGFTNETVKLTYQVKNKQQAKNQVKNAKYLGAGYAILTANTVDGFQQDDPNGRINNLRLATSNDGVNWKMVSANYPENYVRDPTPIRIKNKLVVLYTGGILTTTDLNKWTNTAYDFDNSRLKLQYVVSPDMFYDANESLNIVFAATPLNKTNSHLYVTSFSKKRINTGKQVHKITGLKMAASLSDPHIEYNNGNYYLWALNTKNQHLEYYKSTQPYSGYRKLKSVNSLAVNMLGPSVLKVKNQYRLTFNMLNSAEATVSVPYTIKVNNLNKMKVTAKHMQGLEIPTQINSIGYEPQK</sequence>
<dbReference type="SUPFAM" id="SSF75005">
    <property type="entry name" value="Arabinanase/levansucrase/invertase"/>
    <property type="match status" value="1"/>
</dbReference>
<dbReference type="InterPro" id="IPR023296">
    <property type="entry name" value="Glyco_hydro_beta-prop_sf"/>
</dbReference>
<reference evidence="1 2" key="1">
    <citation type="journal article" date="2015" name="Genome Announc.">
        <title>Expanding the biotechnology potential of lactobacilli through comparative genomics of 213 strains and associated genera.</title>
        <authorList>
            <person name="Sun Z."/>
            <person name="Harris H.M."/>
            <person name="McCann A."/>
            <person name="Guo C."/>
            <person name="Argimon S."/>
            <person name="Zhang W."/>
            <person name="Yang X."/>
            <person name="Jeffery I.B."/>
            <person name="Cooney J.C."/>
            <person name="Kagawa T.F."/>
            <person name="Liu W."/>
            <person name="Song Y."/>
            <person name="Salvetti E."/>
            <person name="Wrobel A."/>
            <person name="Rasinkangas P."/>
            <person name="Parkhill J."/>
            <person name="Rea M.C."/>
            <person name="O'Sullivan O."/>
            <person name="Ritari J."/>
            <person name="Douillard F.P."/>
            <person name="Paul Ross R."/>
            <person name="Yang R."/>
            <person name="Briner A.E."/>
            <person name="Felis G.E."/>
            <person name="de Vos W.M."/>
            <person name="Barrangou R."/>
            <person name="Klaenhammer T.R."/>
            <person name="Caufield P.W."/>
            <person name="Cui Y."/>
            <person name="Zhang H."/>
            <person name="O'Toole P.W."/>
        </authorList>
    </citation>
    <scope>NUCLEOTIDE SEQUENCE [LARGE SCALE GENOMIC DNA]</scope>
    <source>
        <strain evidence="1 2">DSM 21115</strain>
    </source>
</reference>
<comment type="caution">
    <text evidence="1">The sequence shown here is derived from an EMBL/GenBank/DDBJ whole genome shotgun (WGS) entry which is preliminary data.</text>
</comment>
<evidence type="ECO:0000313" key="2">
    <source>
        <dbReference type="Proteomes" id="UP000050920"/>
    </source>
</evidence>
<dbReference type="Proteomes" id="UP000050920">
    <property type="component" value="Unassembled WGS sequence"/>
</dbReference>
<keyword evidence="2" id="KW-1185">Reference proteome</keyword>
<dbReference type="AlphaFoldDB" id="A0A0R2NRX6"/>